<organism evidence="1 2">
    <name type="scientific">Catharanthus roseus</name>
    <name type="common">Madagascar periwinkle</name>
    <name type="synonym">Vinca rosea</name>
    <dbReference type="NCBI Taxonomy" id="4058"/>
    <lineage>
        <taxon>Eukaryota</taxon>
        <taxon>Viridiplantae</taxon>
        <taxon>Streptophyta</taxon>
        <taxon>Embryophyta</taxon>
        <taxon>Tracheophyta</taxon>
        <taxon>Spermatophyta</taxon>
        <taxon>Magnoliopsida</taxon>
        <taxon>eudicotyledons</taxon>
        <taxon>Gunneridae</taxon>
        <taxon>Pentapetalae</taxon>
        <taxon>asterids</taxon>
        <taxon>lamiids</taxon>
        <taxon>Gentianales</taxon>
        <taxon>Apocynaceae</taxon>
        <taxon>Rauvolfioideae</taxon>
        <taxon>Vinceae</taxon>
        <taxon>Catharanthinae</taxon>
        <taxon>Catharanthus</taxon>
    </lineage>
</organism>
<protein>
    <submittedName>
        <fullName evidence="1">Uncharacterized protein</fullName>
    </submittedName>
</protein>
<accession>A0ACB9ZTY1</accession>
<sequence length="342" mass="38523">MKFDLGKKKLTEIHTSSDSSMIDDRKKKSKKKTRKPAKKSRTKTRKPKFLSLSLQLSSQKVKLGQGSTDMPSNSSTNDHQQQLNLFPLHPENLVEDHHNMAYLFSAAADGGAASTLTGLLGSGTTSSSSVSPSASASLSYAYGSEVKEAVELVRTALRNKERDSSEERYVRYSEVVERRDEEVTSTAVDRNLMMVKVEKQRLLSLKLDYEQILNVWSDKGPLYVYAAAESPQTVPDIHDNFLPHGLSKGVSDHAAGCGGSQSHGGLWSVPELTKGNQKVHEEIKKEEEQEQEEWKVGRREASVQRYKEKRQNRLFSKTIRYQVRKLNAENRPRVKGRFVKRS</sequence>
<comment type="caution">
    <text evidence="1">The sequence shown here is derived from an EMBL/GenBank/DDBJ whole genome shotgun (WGS) entry which is preliminary data.</text>
</comment>
<dbReference type="Proteomes" id="UP001060085">
    <property type="component" value="Linkage Group LG08"/>
</dbReference>
<keyword evidence="2" id="KW-1185">Reference proteome</keyword>
<evidence type="ECO:0000313" key="2">
    <source>
        <dbReference type="Proteomes" id="UP001060085"/>
    </source>
</evidence>
<evidence type="ECO:0000313" key="1">
    <source>
        <dbReference type="EMBL" id="KAI5651187.1"/>
    </source>
</evidence>
<dbReference type="EMBL" id="CM044708">
    <property type="protein sequence ID" value="KAI5651187.1"/>
    <property type="molecule type" value="Genomic_DNA"/>
</dbReference>
<reference evidence="2" key="1">
    <citation type="journal article" date="2023" name="Nat. Plants">
        <title>Single-cell RNA sequencing provides a high-resolution roadmap for understanding the multicellular compartmentation of specialized metabolism.</title>
        <authorList>
            <person name="Sun S."/>
            <person name="Shen X."/>
            <person name="Li Y."/>
            <person name="Li Y."/>
            <person name="Wang S."/>
            <person name="Li R."/>
            <person name="Zhang H."/>
            <person name="Shen G."/>
            <person name="Guo B."/>
            <person name="Wei J."/>
            <person name="Xu J."/>
            <person name="St-Pierre B."/>
            <person name="Chen S."/>
            <person name="Sun C."/>
        </authorList>
    </citation>
    <scope>NUCLEOTIDE SEQUENCE [LARGE SCALE GENOMIC DNA]</scope>
</reference>
<gene>
    <name evidence="1" type="ORF">M9H77_37192</name>
</gene>
<name>A0ACB9ZTY1_CATRO</name>
<proteinExistence type="predicted"/>